<reference evidence="3 4" key="1">
    <citation type="journal article" date="2013" name="Genome Announc.">
        <title>Draft genome sequence of an Actinobacterium, Brachybacterium muris strain UCD-AY4.</title>
        <authorList>
            <person name="Lo J.R."/>
            <person name="Lang J.M."/>
            <person name="Darling A.E."/>
            <person name="Eisen J.A."/>
            <person name="Coil D.A."/>
        </authorList>
    </citation>
    <scope>NUCLEOTIDE SEQUENCE [LARGE SCALE GENOMIC DNA]</scope>
    <source>
        <strain evidence="3 4">UCD-AY4</strain>
    </source>
</reference>
<dbReference type="HOGENOM" id="CLU_030571_5_4_11"/>
<dbReference type="EMBL" id="AORC01000004">
    <property type="protein sequence ID" value="EYT50547.1"/>
    <property type="molecule type" value="Genomic_DNA"/>
</dbReference>
<sequence length="225" mass="23941">MDIREYDGHVEPGGTSDTRVCSTLTIRKASVGGMDNNAYLLTCSVSGAQLLIDAAADAPRLLELVREGSPTGRLDTIVTTHSHHDHVGALAAMVGATGARTAAGAADVPDIRTPTTTPLQHGDVVRVGVNDLEVISLRGHTPGSVALLWRGGEDGDHLFTGDSLFPGGVGATQGDRERFDQLLADVEARIFERLGDETWVYPGHGDDTTLGAERPQLPTWRERGW</sequence>
<feature type="region of interest" description="Disordered" evidence="1">
    <location>
        <begin position="205"/>
        <end position="225"/>
    </location>
</feature>
<dbReference type="InterPro" id="IPR036866">
    <property type="entry name" value="RibonucZ/Hydroxyglut_hydro"/>
</dbReference>
<dbReference type="AlphaFoldDB" id="A0A022KWN2"/>
<dbReference type="PANTHER" id="PTHR46233:SF1">
    <property type="entry name" value="CONSERVED PROTEIN"/>
    <property type="match status" value="1"/>
</dbReference>
<dbReference type="CDD" id="cd06262">
    <property type="entry name" value="metallo-hydrolase-like_MBL-fold"/>
    <property type="match status" value="1"/>
</dbReference>
<proteinExistence type="predicted"/>
<dbReference type="InterPro" id="IPR001279">
    <property type="entry name" value="Metallo-B-lactamas"/>
</dbReference>
<feature type="domain" description="Metallo-beta-lactamase" evidence="2">
    <location>
        <begin position="35"/>
        <end position="204"/>
    </location>
</feature>
<dbReference type="RefSeq" id="WP_017822640.1">
    <property type="nucleotide sequence ID" value="NZ_AORC01000004.1"/>
</dbReference>
<evidence type="ECO:0000313" key="3">
    <source>
        <dbReference type="EMBL" id="EYT50547.1"/>
    </source>
</evidence>
<dbReference type="GO" id="GO:0016787">
    <property type="term" value="F:hydrolase activity"/>
    <property type="evidence" value="ECO:0007669"/>
    <property type="project" value="UniProtKB-KW"/>
</dbReference>
<keyword evidence="3" id="KW-0378">Hydrolase</keyword>
<dbReference type="Pfam" id="PF00753">
    <property type="entry name" value="Lactamase_B"/>
    <property type="match status" value="1"/>
</dbReference>
<dbReference type="SMART" id="SM00849">
    <property type="entry name" value="Lactamase_B"/>
    <property type="match status" value="1"/>
</dbReference>
<keyword evidence="4" id="KW-1185">Reference proteome</keyword>
<gene>
    <name evidence="3" type="ORF">D641_0104645</name>
</gene>
<dbReference type="OrthoDB" id="2971563at2"/>
<dbReference type="STRING" id="1249481.D641_0104645"/>
<organism evidence="3 4">
    <name type="scientific">Brachybacterium muris UCD-AY4</name>
    <dbReference type="NCBI Taxonomy" id="1249481"/>
    <lineage>
        <taxon>Bacteria</taxon>
        <taxon>Bacillati</taxon>
        <taxon>Actinomycetota</taxon>
        <taxon>Actinomycetes</taxon>
        <taxon>Micrococcales</taxon>
        <taxon>Dermabacteraceae</taxon>
        <taxon>Brachybacterium</taxon>
    </lineage>
</organism>
<dbReference type="Gene3D" id="3.60.15.10">
    <property type="entry name" value="Ribonuclease Z/Hydroxyacylglutathione hydrolase-like"/>
    <property type="match status" value="1"/>
</dbReference>
<comment type="caution">
    <text evidence="3">The sequence shown here is derived from an EMBL/GenBank/DDBJ whole genome shotgun (WGS) entry which is preliminary data.</text>
</comment>
<accession>A0A022KWN2</accession>
<dbReference type="InterPro" id="IPR051453">
    <property type="entry name" value="MBL_Glyoxalase_II"/>
</dbReference>
<dbReference type="Proteomes" id="UP000019754">
    <property type="component" value="Unassembled WGS sequence"/>
</dbReference>
<name>A0A022KWN2_9MICO</name>
<evidence type="ECO:0000259" key="2">
    <source>
        <dbReference type="SMART" id="SM00849"/>
    </source>
</evidence>
<evidence type="ECO:0000256" key="1">
    <source>
        <dbReference type="SAM" id="MobiDB-lite"/>
    </source>
</evidence>
<dbReference type="PANTHER" id="PTHR46233">
    <property type="entry name" value="HYDROXYACYLGLUTATHIONE HYDROLASE GLOC"/>
    <property type="match status" value="1"/>
</dbReference>
<dbReference type="SUPFAM" id="SSF56281">
    <property type="entry name" value="Metallo-hydrolase/oxidoreductase"/>
    <property type="match status" value="1"/>
</dbReference>
<evidence type="ECO:0000313" key="4">
    <source>
        <dbReference type="Proteomes" id="UP000019754"/>
    </source>
</evidence>
<protein>
    <submittedName>
        <fullName evidence="3">Zn-dependent hydrolase</fullName>
    </submittedName>
</protein>